<dbReference type="AlphaFoldDB" id="A0A4P9XYV1"/>
<keyword evidence="7" id="KW-0812">Transmembrane</keyword>
<evidence type="ECO:0000256" key="7">
    <source>
        <dbReference type="RuleBase" id="RU368123"/>
    </source>
</evidence>
<feature type="transmembrane region" description="Helical" evidence="7">
    <location>
        <begin position="12"/>
        <end position="30"/>
    </location>
</feature>
<keyword evidence="4 7" id="KW-0999">Mitochondrion inner membrane</keyword>
<comment type="pathway">
    <text evidence="2 7">Energy metabolism; oxidative phosphorylation.</text>
</comment>
<organism evidence="8 9">
    <name type="scientific">Thamnocephalis sphaerospora</name>
    <dbReference type="NCBI Taxonomy" id="78915"/>
    <lineage>
        <taxon>Eukaryota</taxon>
        <taxon>Fungi</taxon>
        <taxon>Fungi incertae sedis</taxon>
        <taxon>Zoopagomycota</taxon>
        <taxon>Zoopagomycotina</taxon>
        <taxon>Zoopagomycetes</taxon>
        <taxon>Zoopagales</taxon>
        <taxon>Sigmoideomycetaceae</taxon>
        <taxon>Thamnocephalis</taxon>
    </lineage>
</organism>
<proteinExistence type="inferred from homology"/>
<keyword evidence="9" id="KW-1185">Reference proteome</keyword>
<dbReference type="InterPro" id="IPR036636">
    <property type="entry name" value="COX7C/Cox8_sf"/>
</dbReference>
<accession>A0A4P9XYV1</accession>
<keyword evidence="7" id="KW-0809">Transit peptide</keyword>
<dbReference type="InterPro" id="IPR004202">
    <property type="entry name" value="COX7C/Cox8"/>
</dbReference>
<sequence>NLPFSTKNRAGLAVKFIAYCSIGFALPFIGKFAHVATPLLSSLLNLPVRPLIADYVILSLAAKITV</sequence>
<dbReference type="Pfam" id="PF02935">
    <property type="entry name" value="COX7C"/>
    <property type="match status" value="1"/>
</dbReference>
<name>A0A4P9XYV1_9FUNG</name>
<dbReference type="EMBL" id="KZ992433">
    <property type="protein sequence ID" value="RKP10891.1"/>
    <property type="molecule type" value="Genomic_DNA"/>
</dbReference>
<dbReference type="Gene3D" id="4.10.49.10">
    <property type="entry name" value="Cytochrome c oxidase subunit VIIc"/>
    <property type="match status" value="1"/>
</dbReference>
<evidence type="ECO:0000256" key="4">
    <source>
        <dbReference type="ARBA" id="ARBA00022792"/>
    </source>
</evidence>
<evidence type="ECO:0000256" key="1">
    <source>
        <dbReference type="ARBA" id="ARBA00004434"/>
    </source>
</evidence>
<comment type="function">
    <text evidence="7">Component of the cytochrome c oxidase, the last enzyme in the mitochondrial electron transport chain which drives oxidative phosphorylation. The respiratory chain contains 3 multisubunit complexes succinate dehydrogenase (complex II, CII), ubiquinol-cytochrome c oxidoreductase (cytochrome b-c1 complex, complex III, CIII) and cytochrome c oxidase (complex IV, CIV), that cooperate to transfer electrons derived from NADH and succinate to molecular oxygen, creating an electrochemical gradient over the inner membrane that drives transmembrane transport and the ATP synthase. Cytochrome c oxidase is the component of the respiratory chain that catalyzes the reduction of oxygen to water. Electrons originating from reduced cytochrome c in the intermembrane space (IMS) are transferred via the dinuclear copper A center (CU(A)) of subunit 2 and heme A of subunit 1 to the active site in subunit 1, a binuclear center (BNC) formed by heme A3 and copper B (CU(B)). The BNC reduces molecular oxygen to 2 water molecules using 4 electrons from cytochrome c in the IMS and 4 protons from the mitochondrial matrix.</text>
</comment>
<keyword evidence="6 7" id="KW-0472">Membrane</keyword>
<comment type="subcellular location">
    <subcellularLocation>
        <location evidence="1 7">Mitochondrion inner membrane</location>
        <topology evidence="1 7">Single-pass membrane protein</topology>
    </subcellularLocation>
</comment>
<evidence type="ECO:0000256" key="5">
    <source>
        <dbReference type="ARBA" id="ARBA00023128"/>
    </source>
</evidence>
<dbReference type="GO" id="GO:0045277">
    <property type="term" value="C:respiratory chain complex IV"/>
    <property type="evidence" value="ECO:0007669"/>
    <property type="project" value="UniProtKB-UniRule"/>
</dbReference>
<comment type="subunit">
    <text evidence="7">Component of the cytochrome c oxidase (complex IV, CIV), a multisubunit enzyme composed of a catalytic core of 3 subunits and several supernumerary subunits. The complex exists as a monomer or a dimer and forms supercomplexes (SCs) in the inner mitochondrial membrane with ubiquinol-cytochrome c oxidoreductase (cytochrome b-c1 complex, complex III, CIII).</text>
</comment>
<evidence type="ECO:0000256" key="6">
    <source>
        <dbReference type="ARBA" id="ARBA00023136"/>
    </source>
</evidence>
<protein>
    <recommendedName>
        <fullName evidence="7">Cytochrome c oxidase subunit 8, mitochondrial</fullName>
    </recommendedName>
    <alternativeName>
        <fullName evidence="7">Cytochrome c oxidase polypeptide VIII</fullName>
    </alternativeName>
</protein>
<gene>
    <name evidence="8" type="ORF">THASP1DRAFT_12237</name>
</gene>
<comment type="similarity">
    <text evidence="3 7">Belongs to the cytochrome c oxidase VIIc family.</text>
</comment>
<evidence type="ECO:0000256" key="2">
    <source>
        <dbReference type="ARBA" id="ARBA00004673"/>
    </source>
</evidence>
<dbReference type="GO" id="GO:0005743">
    <property type="term" value="C:mitochondrial inner membrane"/>
    <property type="evidence" value="ECO:0007669"/>
    <property type="project" value="UniProtKB-SubCell"/>
</dbReference>
<reference evidence="9" key="1">
    <citation type="journal article" date="2018" name="Nat. Microbiol.">
        <title>Leveraging single-cell genomics to expand the fungal tree of life.</title>
        <authorList>
            <person name="Ahrendt S.R."/>
            <person name="Quandt C.A."/>
            <person name="Ciobanu D."/>
            <person name="Clum A."/>
            <person name="Salamov A."/>
            <person name="Andreopoulos B."/>
            <person name="Cheng J.F."/>
            <person name="Woyke T."/>
            <person name="Pelin A."/>
            <person name="Henrissat B."/>
            <person name="Reynolds N.K."/>
            <person name="Benny G.L."/>
            <person name="Smith M.E."/>
            <person name="James T.Y."/>
            <person name="Grigoriev I.V."/>
        </authorList>
    </citation>
    <scope>NUCLEOTIDE SEQUENCE [LARGE SCALE GENOMIC DNA]</scope>
    <source>
        <strain evidence="9">RSA 1356</strain>
    </source>
</reference>
<dbReference type="UniPathway" id="UPA00705"/>
<feature type="non-terminal residue" evidence="8">
    <location>
        <position position="1"/>
    </location>
</feature>
<keyword evidence="7" id="KW-1133">Transmembrane helix</keyword>
<keyword evidence="5 7" id="KW-0496">Mitochondrion</keyword>
<dbReference type="OrthoDB" id="9974841at2759"/>
<dbReference type="SUPFAM" id="SSF81427">
    <property type="entry name" value="Mitochondrial cytochrome c oxidase subunit VIIc (aka VIIIa)"/>
    <property type="match status" value="1"/>
</dbReference>
<dbReference type="GO" id="GO:0006123">
    <property type="term" value="P:mitochondrial electron transport, cytochrome c to oxygen"/>
    <property type="evidence" value="ECO:0007669"/>
    <property type="project" value="UniProtKB-UniRule"/>
</dbReference>
<evidence type="ECO:0000313" key="8">
    <source>
        <dbReference type="EMBL" id="RKP10891.1"/>
    </source>
</evidence>
<evidence type="ECO:0000313" key="9">
    <source>
        <dbReference type="Proteomes" id="UP000271241"/>
    </source>
</evidence>
<evidence type="ECO:0000256" key="3">
    <source>
        <dbReference type="ARBA" id="ARBA00010514"/>
    </source>
</evidence>
<dbReference type="Proteomes" id="UP000271241">
    <property type="component" value="Unassembled WGS sequence"/>
</dbReference>